<proteinExistence type="predicted"/>
<evidence type="ECO:0000313" key="2">
    <source>
        <dbReference type="EMBL" id="PXV68903.1"/>
    </source>
</evidence>
<dbReference type="AlphaFoldDB" id="A0A2V3PTG1"/>
<feature type="chain" id="PRO_5016081471" description="YD repeat-containing protein" evidence="1">
    <location>
        <begin position="22"/>
        <end position="279"/>
    </location>
</feature>
<dbReference type="PROSITE" id="PS51257">
    <property type="entry name" value="PROKAR_LIPOPROTEIN"/>
    <property type="match status" value="1"/>
</dbReference>
<evidence type="ECO:0008006" key="4">
    <source>
        <dbReference type="Google" id="ProtNLM"/>
    </source>
</evidence>
<name>A0A2V3PTG1_9BACT</name>
<keyword evidence="3" id="KW-1185">Reference proteome</keyword>
<dbReference type="EMBL" id="QICL01000001">
    <property type="protein sequence ID" value="PXV68903.1"/>
    <property type="molecule type" value="Genomic_DNA"/>
</dbReference>
<comment type="caution">
    <text evidence="2">The sequence shown here is derived from an EMBL/GenBank/DDBJ whole genome shotgun (WGS) entry which is preliminary data.</text>
</comment>
<evidence type="ECO:0000256" key="1">
    <source>
        <dbReference type="SAM" id="SignalP"/>
    </source>
</evidence>
<feature type="signal peptide" evidence="1">
    <location>
        <begin position="1"/>
        <end position="21"/>
    </location>
</feature>
<accession>A0A2V3PTG1</accession>
<protein>
    <recommendedName>
        <fullName evidence="4">YD repeat-containing protein</fullName>
    </recommendedName>
</protein>
<sequence>MKRTIIQLLFTLLFLVGVTSGCDNDKYNNAGGVNGRPSSLKDGNDSRVFFSYSYEERINQIKEEKGSICDFKYENGELSSISVSPADKNVADGHALTEFTREGNKIIIERWAEPSSSIYKQEIELDNDGIPVKITDVGVYSHTGSNGEITKIREGESYAIFTYDLTTKNLLNQTVYNKITSEATASYTYEYDDKYGVVSRLDMPLWFYAFYAYRNKDYRNDYGCIFFNYSNNVIKETVTNITEGTKPSIITYNIQYNNDNFPTLMGNDLYAGIYMSILY</sequence>
<reference evidence="2 3" key="1">
    <citation type="submission" date="2018-03" db="EMBL/GenBank/DDBJ databases">
        <title>Genomic Encyclopedia of Archaeal and Bacterial Type Strains, Phase II (KMG-II): from individual species to whole genera.</title>
        <authorList>
            <person name="Goeker M."/>
        </authorList>
    </citation>
    <scope>NUCLEOTIDE SEQUENCE [LARGE SCALE GENOMIC DNA]</scope>
    <source>
        <strain evidence="2 3">DSM 100214</strain>
    </source>
</reference>
<gene>
    <name evidence="2" type="ORF">CLV62_101169</name>
</gene>
<dbReference type="OrthoDB" id="1093220at2"/>
<dbReference type="RefSeq" id="WP_110308886.1">
    <property type="nucleotide sequence ID" value="NZ_QICL01000001.1"/>
</dbReference>
<dbReference type="Proteomes" id="UP000247973">
    <property type="component" value="Unassembled WGS sequence"/>
</dbReference>
<organism evidence="2 3">
    <name type="scientific">Dysgonomonas alginatilytica</name>
    <dbReference type="NCBI Taxonomy" id="1605892"/>
    <lineage>
        <taxon>Bacteria</taxon>
        <taxon>Pseudomonadati</taxon>
        <taxon>Bacteroidota</taxon>
        <taxon>Bacteroidia</taxon>
        <taxon>Bacteroidales</taxon>
        <taxon>Dysgonomonadaceae</taxon>
        <taxon>Dysgonomonas</taxon>
    </lineage>
</organism>
<evidence type="ECO:0000313" key="3">
    <source>
        <dbReference type="Proteomes" id="UP000247973"/>
    </source>
</evidence>
<keyword evidence="1" id="KW-0732">Signal</keyword>